<feature type="domain" description="Beta-lactamase-like ARB-00930-like C-terminal" evidence="3">
    <location>
        <begin position="456"/>
        <end position="601"/>
    </location>
</feature>
<organism evidence="4 5">
    <name type="scientific">Coleophoma crateriformis</name>
    <dbReference type="NCBI Taxonomy" id="565419"/>
    <lineage>
        <taxon>Eukaryota</taxon>
        <taxon>Fungi</taxon>
        <taxon>Dikarya</taxon>
        <taxon>Ascomycota</taxon>
        <taxon>Pezizomycotina</taxon>
        <taxon>Leotiomycetes</taxon>
        <taxon>Helotiales</taxon>
        <taxon>Dermateaceae</taxon>
        <taxon>Coleophoma</taxon>
    </lineage>
</organism>
<accession>A0A3D8Q967</accession>
<dbReference type="Pfam" id="PF00144">
    <property type="entry name" value="Beta-lactamase"/>
    <property type="match status" value="1"/>
</dbReference>
<dbReference type="SUPFAM" id="SSF56601">
    <property type="entry name" value="beta-lactamase/transpeptidase-like"/>
    <property type="match status" value="1"/>
</dbReference>
<evidence type="ECO:0000259" key="3">
    <source>
        <dbReference type="Pfam" id="PF26335"/>
    </source>
</evidence>
<dbReference type="InterPro" id="IPR058664">
    <property type="entry name" value="ARB_00930-like_C"/>
</dbReference>
<evidence type="ECO:0000313" key="5">
    <source>
        <dbReference type="Proteomes" id="UP000256328"/>
    </source>
</evidence>
<dbReference type="AlphaFoldDB" id="A0A3D8Q967"/>
<sequence>MRPSLQVFTFLCVAGVSADFLGPRFPAPVHLARSDSLVATGWKNLTSVFDAYLKGDQAGAPQTLAGLENLTFSVGMFSIHDDAAQSLQYHHTADAVRGGPGMDQVDGDSIYRVASISKLATVFAGMLAFSNEQWDQPITDFVPGLAKSEVDSIGDDHIWNVQWEDVTLRALAAQIAGVPRASQPWIPDISILPNLVTGDATSDPEILGLPPLDPNDLAVMAPCFQDPALFLRDPLAACPADLYFEGAKNRPPVFQPWTTPAYSNNGFIILGIALANITDRPIAQVYRDLIFEPLGMTNSKSEVPPKSEWSNYVILKDGVDTWATAGGLSISAGGLFASLNDLAKFGTALMNSTLLPADKTRQWMKPVSHSASLTFSVGAPWEIYRYTHAASGVVTDIYTKLGDAGGYTGFVVLLPDYDAGFNVISAGSNLQQNTILASTIADMVVNTAVSTLEAQAATEATRNFAGYYQSTNPDVQSSLTLVLNESSSEPGLFITSWTSNGTDMLPLLPVLFGSARVKLLPSITQPGRAAFRAVAVQPESAPGPFSFVGPFLEMSTVNADWLVVDGLTYGGVGVSLFVFEIGADGRATAVSPAATRARLGRLG</sequence>
<dbReference type="Pfam" id="PF26335">
    <property type="entry name" value="ARB_00930_C"/>
    <property type="match status" value="1"/>
</dbReference>
<keyword evidence="1" id="KW-0732">Signal</keyword>
<evidence type="ECO:0008006" key="6">
    <source>
        <dbReference type="Google" id="ProtNLM"/>
    </source>
</evidence>
<evidence type="ECO:0000259" key="2">
    <source>
        <dbReference type="Pfam" id="PF00144"/>
    </source>
</evidence>
<keyword evidence="5" id="KW-1185">Reference proteome</keyword>
<feature type="signal peptide" evidence="1">
    <location>
        <begin position="1"/>
        <end position="18"/>
    </location>
</feature>
<dbReference type="InterPro" id="IPR001466">
    <property type="entry name" value="Beta-lactam-related"/>
</dbReference>
<reference evidence="4 5" key="1">
    <citation type="journal article" date="2018" name="IMA Fungus">
        <title>IMA Genome-F 9: Draft genome sequence of Annulohypoxylon stygium, Aspergillus mulundensis, Berkeleyomyces basicola (syn. Thielaviopsis basicola), Ceratocystis smalleyi, two Cercospora beticola strains, Coleophoma cylindrospora, Fusarium fracticaudum, Phialophora cf. hyalina, and Morchella septimelata.</title>
        <authorList>
            <person name="Wingfield B.D."/>
            <person name="Bills G.F."/>
            <person name="Dong Y."/>
            <person name="Huang W."/>
            <person name="Nel W.J."/>
            <person name="Swalarsk-Parry B.S."/>
            <person name="Vaghefi N."/>
            <person name="Wilken P.M."/>
            <person name="An Z."/>
            <person name="de Beer Z.W."/>
            <person name="De Vos L."/>
            <person name="Chen L."/>
            <person name="Duong T.A."/>
            <person name="Gao Y."/>
            <person name="Hammerbacher A."/>
            <person name="Kikkert J.R."/>
            <person name="Li Y."/>
            <person name="Li H."/>
            <person name="Li K."/>
            <person name="Li Q."/>
            <person name="Liu X."/>
            <person name="Ma X."/>
            <person name="Naidoo K."/>
            <person name="Pethybridge S.J."/>
            <person name="Sun J."/>
            <person name="Steenkamp E.T."/>
            <person name="van der Nest M.A."/>
            <person name="van Wyk S."/>
            <person name="Wingfield M.J."/>
            <person name="Xiong C."/>
            <person name="Yue Q."/>
            <person name="Zhang X."/>
        </authorList>
    </citation>
    <scope>NUCLEOTIDE SEQUENCE [LARGE SCALE GENOMIC DNA]</scope>
    <source>
        <strain evidence="4 5">BP5796</strain>
    </source>
</reference>
<dbReference type="OrthoDB" id="10250282at2759"/>
<dbReference type="InterPro" id="IPR012338">
    <property type="entry name" value="Beta-lactam/transpept-like"/>
</dbReference>
<feature type="domain" description="Beta-lactamase-related" evidence="2">
    <location>
        <begin position="241"/>
        <end position="429"/>
    </location>
</feature>
<gene>
    <name evidence="4" type="ORF">BP5796_12312</name>
</gene>
<comment type="caution">
    <text evidence="4">The sequence shown here is derived from an EMBL/GenBank/DDBJ whole genome shotgun (WGS) entry which is preliminary data.</text>
</comment>
<evidence type="ECO:0000313" key="4">
    <source>
        <dbReference type="EMBL" id="RDW58382.1"/>
    </source>
</evidence>
<dbReference type="PANTHER" id="PTHR22935">
    <property type="entry name" value="PENICILLIN-BINDING PROTEIN"/>
    <property type="match status" value="1"/>
</dbReference>
<feature type="chain" id="PRO_5017585883" description="Beta-lactamase-related domain-containing protein" evidence="1">
    <location>
        <begin position="19"/>
        <end position="603"/>
    </location>
</feature>
<dbReference type="Gene3D" id="3.40.710.10">
    <property type="entry name" value="DD-peptidase/beta-lactamase superfamily"/>
    <property type="match status" value="1"/>
</dbReference>
<name>A0A3D8Q967_9HELO</name>
<dbReference type="PANTHER" id="PTHR22935:SF97">
    <property type="entry name" value="BETA-LACTAMASE-RELATED DOMAIN-CONTAINING PROTEIN"/>
    <property type="match status" value="1"/>
</dbReference>
<proteinExistence type="predicted"/>
<dbReference type="Proteomes" id="UP000256328">
    <property type="component" value="Unassembled WGS sequence"/>
</dbReference>
<evidence type="ECO:0000256" key="1">
    <source>
        <dbReference type="SAM" id="SignalP"/>
    </source>
</evidence>
<protein>
    <recommendedName>
        <fullName evidence="6">Beta-lactamase-related domain-containing protein</fullName>
    </recommendedName>
</protein>
<dbReference type="InterPro" id="IPR051478">
    <property type="entry name" value="Beta-lactamase-like_AB/R"/>
</dbReference>
<dbReference type="EMBL" id="PDLN01000021">
    <property type="protein sequence ID" value="RDW58382.1"/>
    <property type="molecule type" value="Genomic_DNA"/>
</dbReference>